<dbReference type="InterPro" id="IPR013737">
    <property type="entry name" value="Bac_rhamnosid_N"/>
</dbReference>
<dbReference type="PANTHER" id="PTHR33307">
    <property type="entry name" value="ALPHA-RHAMNOSIDASE (EUROFUNG)"/>
    <property type="match status" value="1"/>
</dbReference>
<evidence type="ECO:0000259" key="6">
    <source>
        <dbReference type="Pfam" id="PF17389"/>
    </source>
</evidence>
<dbReference type="EC" id="3.2.1.40" evidence="2"/>
<evidence type="ECO:0000259" key="4">
    <source>
        <dbReference type="Pfam" id="PF05592"/>
    </source>
</evidence>
<feature type="domain" description="Bacterial alpha-L-rhamnosidase N-terminal" evidence="5">
    <location>
        <begin position="128"/>
        <end position="259"/>
    </location>
</feature>
<evidence type="ECO:0000256" key="3">
    <source>
        <dbReference type="ARBA" id="ARBA00022801"/>
    </source>
</evidence>
<evidence type="ECO:0000256" key="2">
    <source>
        <dbReference type="ARBA" id="ARBA00012652"/>
    </source>
</evidence>
<comment type="caution">
    <text evidence="8">The sequence shown here is derived from an EMBL/GenBank/DDBJ whole genome shotgun (WGS) entry which is preliminary data.</text>
</comment>
<dbReference type="Pfam" id="PF05592">
    <property type="entry name" value="Bac_rhamnosid"/>
    <property type="match status" value="1"/>
</dbReference>
<evidence type="ECO:0000313" key="9">
    <source>
        <dbReference type="Proteomes" id="UP001519292"/>
    </source>
</evidence>
<feature type="domain" description="Alpha-L-rhamnosidase concanavalin-like" evidence="4">
    <location>
        <begin position="296"/>
        <end position="393"/>
    </location>
</feature>
<gene>
    <name evidence="8" type="ORF">J2Z60_000297</name>
</gene>
<dbReference type="PANTHER" id="PTHR33307:SF6">
    <property type="entry name" value="ALPHA-RHAMNOSIDASE (EUROFUNG)-RELATED"/>
    <property type="match status" value="1"/>
</dbReference>
<feature type="domain" description="Alpha-L-rhamnosidase six-hairpin glycosidase" evidence="6">
    <location>
        <begin position="399"/>
        <end position="746"/>
    </location>
</feature>
<name>A0ABS4MBS4_9LACO</name>
<dbReference type="InterPro" id="IPR035398">
    <property type="entry name" value="Bac_rhamnosid_C"/>
</dbReference>
<dbReference type="InterPro" id="IPR008902">
    <property type="entry name" value="Rhamnosid_concanavalin"/>
</dbReference>
<feature type="domain" description="Alpha-L-rhamnosidase C-terminal" evidence="7">
    <location>
        <begin position="757"/>
        <end position="813"/>
    </location>
</feature>
<dbReference type="Pfam" id="PF08531">
    <property type="entry name" value="Bac_rhamnosid_N"/>
    <property type="match status" value="1"/>
</dbReference>
<sequence length="924" mass="106004">MQIEQIEINHMENPLGFDLNNHLHIVGFISDIVNNIVIERKLEIIANQKIVYETKWENAKNLIFDFPLQLKPRTRYTVSLSIRNEKDITTKTTWFETGYLNEPLHGKWIGNQEENVHSIILSKNFQSKSVKNARLYVTGLGLFEAYIDGQKIGDEFLAPGFTNYNYRIQRETYDITNYLKECNEHTLSIMLGDGWYRGKLGLKTHGGQPNNYGNNLMAIADLVIDDQIISTDESWKMTTSPVTHSGIYYGEDLDDNYQLYSLGSPQVFKVPTDHVVDRQSLPITKHEEFKVKEIIHTPHGSTVLDFGQNLSGWLEFRNVLPSGDKINIEFGEIMQNGEFYRENLRSARAQLTYVSDGKEKWIRPHFTYFGFRYVKLNDFPSEIKTEDFKAVALYSDMRDTGYIETDDKAINRLFKNVKWSQKSNFIDIPTDCPQRDERLGWSGDAAIFAQTASYNMETYAFFKKFAYDIAVEQSKNEGKVPLYVPAVDTEDGGKAVWSDAATIIPWVSYQRSQDPAILEQNIGAMMSWVDWVHERAVANGNEYLWLNDDQLGDWLALDTEDIMKLKGKTPDDLIASAYYYYSAQIVSNAAKVLNMKHESQYYGQLAKLIKQAFIKHFFTTDGLGIADTQTGLSICLEFKLYPENAKDKLINKLVEKIESNQNHLDTGFVGTPLLLPALSESGQSSLALRLFLTHTYPSWLFEVDHGATTIWERWNSVDENGIIANNGMNSLNHYSSGAVMTWAHQYLVGLRQCGNNVIFKPLLTSKLKQVRGQIQLPTGLVKVKWQILNTKKVKFDLEIPFGNTLKLDLPQGKVLINDTEIRENVLVSGNYKLEFIPADPIVECFDVHTPIEEFSEKLELTNQLKNLVPFWEFLEIGENMKNFSKNSLYQLGREMRGIGFKPLNNQDIEKINNLFKEYSLQEEE</sequence>
<comment type="catalytic activity">
    <reaction evidence="1">
        <text>Hydrolysis of terminal non-reducing alpha-L-rhamnose residues in alpha-L-rhamnosides.</text>
        <dbReference type="EC" id="3.2.1.40"/>
    </reaction>
</comment>
<dbReference type="EMBL" id="JAGGLU010000001">
    <property type="protein sequence ID" value="MBP2057135.1"/>
    <property type="molecule type" value="Genomic_DNA"/>
</dbReference>
<evidence type="ECO:0000313" key="8">
    <source>
        <dbReference type="EMBL" id="MBP2057135.1"/>
    </source>
</evidence>
<dbReference type="InterPro" id="IPR035396">
    <property type="entry name" value="Bac_rhamnosid6H"/>
</dbReference>
<dbReference type="RefSeq" id="WP_209685679.1">
    <property type="nucleotide sequence ID" value="NZ_JAGGLU010000001.1"/>
</dbReference>
<evidence type="ECO:0000256" key="1">
    <source>
        <dbReference type="ARBA" id="ARBA00001445"/>
    </source>
</evidence>
<evidence type="ECO:0000259" key="5">
    <source>
        <dbReference type="Pfam" id="PF08531"/>
    </source>
</evidence>
<protein>
    <recommendedName>
        <fullName evidence="2">alpha-L-rhamnosidase</fullName>
        <ecNumber evidence="2">3.2.1.40</ecNumber>
    </recommendedName>
</protein>
<keyword evidence="9" id="KW-1185">Reference proteome</keyword>
<keyword evidence="3 8" id="KW-0378">Hydrolase</keyword>
<dbReference type="InterPro" id="IPR016007">
    <property type="entry name" value="Alpha_rhamnosid"/>
</dbReference>
<proteinExistence type="predicted"/>
<dbReference type="Pfam" id="PF17389">
    <property type="entry name" value="Bac_rhamnosid6H"/>
    <property type="match status" value="1"/>
</dbReference>
<accession>A0ABS4MBS4</accession>
<dbReference type="Gene3D" id="2.60.120.260">
    <property type="entry name" value="Galactose-binding domain-like"/>
    <property type="match status" value="2"/>
</dbReference>
<reference evidence="8 9" key="1">
    <citation type="submission" date="2021-03" db="EMBL/GenBank/DDBJ databases">
        <title>Genomic Encyclopedia of Type Strains, Phase IV (KMG-IV): sequencing the most valuable type-strain genomes for metagenomic binning, comparative biology and taxonomic classification.</title>
        <authorList>
            <person name="Goeker M."/>
        </authorList>
    </citation>
    <scope>NUCLEOTIDE SEQUENCE [LARGE SCALE GENOMIC DNA]</scope>
    <source>
        <strain evidence="8 9">DSM 101872</strain>
    </source>
</reference>
<dbReference type="Pfam" id="PF17390">
    <property type="entry name" value="Bac_rhamnosid_C"/>
    <property type="match status" value="1"/>
</dbReference>
<dbReference type="InterPro" id="IPR012341">
    <property type="entry name" value="6hp_glycosidase-like_sf"/>
</dbReference>
<dbReference type="InterPro" id="IPR008928">
    <property type="entry name" value="6-hairpin_glycosidase_sf"/>
</dbReference>
<dbReference type="GO" id="GO:0030596">
    <property type="term" value="F:alpha-L-rhamnosidase activity"/>
    <property type="evidence" value="ECO:0007669"/>
    <property type="project" value="UniProtKB-EC"/>
</dbReference>
<dbReference type="Gene3D" id="2.60.420.10">
    <property type="entry name" value="Maltose phosphorylase, domain 3"/>
    <property type="match status" value="1"/>
</dbReference>
<organism evidence="8 9">
    <name type="scientific">Lactobacillus colini</name>
    <dbReference type="NCBI Taxonomy" id="1819254"/>
    <lineage>
        <taxon>Bacteria</taxon>
        <taxon>Bacillati</taxon>
        <taxon>Bacillota</taxon>
        <taxon>Bacilli</taxon>
        <taxon>Lactobacillales</taxon>
        <taxon>Lactobacillaceae</taxon>
        <taxon>Lactobacillus</taxon>
    </lineage>
</organism>
<keyword evidence="8" id="KW-0326">Glycosidase</keyword>
<dbReference type="SUPFAM" id="SSF48208">
    <property type="entry name" value="Six-hairpin glycosidases"/>
    <property type="match status" value="1"/>
</dbReference>
<evidence type="ECO:0000259" key="7">
    <source>
        <dbReference type="Pfam" id="PF17390"/>
    </source>
</evidence>
<dbReference type="Gene3D" id="1.50.10.10">
    <property type="match status" value="1"/>
</dbReference>
<dbReference type="Proteomes" id="UP001519292">
    <property type="component" value="Unassembled WGS sequence"/>
</dbReference>